<dbReference type="Pfam" id="PF09861">
    <property type="entry name" value="Lar_N"/>
    <property type="match status" value="1"/>
</dbReference>
<feature type="non-terminal residue" evidence="2">
    <location>
        <position position="1"/>
    </location>
</feature>
<dbReference type="InterPro" id="IPR018657">
    <property type="entry name" value="LarA-like_N"/>
</dbReference>
<comment type="caution">
    <text evidence="2">The sequence shown here is derived from an EMBL/GenBank/DDBJ whole genome shotgun (WGS) entry which is preliminary data.</text>
</comment>
<name>X0Y0G6_9ZZZZ</name>
<dbReference type="Gene3D" id="3.40.50.11440">
    <property type="match status" value="1"/>
</dbReference>
<accession>X0Y0G6</accession>
<evidence type="ECO:0000313" key="2">
    <source>
        <dbReference type="EMBL" id="GAG49279.1"/>
    </source>
</evidence>
<reference evidence="2" key="1">
    <citation type="journal article" date="2014" name="Front. Microbiol.">
        <title>High frequency of phylogenetically diverse reductive dehalogenase-homologous genes in deep subseafloor sedimentary metagenomes.</title>
        <authorList>
            <person name="Kawai M."/>
            <person name="Futagami T."/>
            <person name="Toyoda A."/>
            <person name="Takaki Y."/>
            <person name="Nishi S."/>
            <person name="Hori S."/>
            <person name="Arai W."/>
            <person name="Tsubouchi T."/>
            <person name="Morono Y."/>
            <person name="Uchiyama I."/>
            <person name="Ito T."/>
            <person name="Fujiyama A."/>
            <person name="Inagaki F."/>
            <person name="Takami H."/>
        </authorList>
    </citation>
    <scope>NUCLEOTIDE SEQUENCE</scope>
    <source>
        <strain evidence="2">Expedition CK06-06</strain>
    </source>
</reference>
<dbReference type="InterPro" id="IPR048068">
    <property type="entry name" value="LarA-like"/>
</dbReference>
<dbReference type="PANTHER" id="PTHR33171:SF17">
    <property type="entry name" value="LARA-LIKE N-TERMINAL DOMAIN-CONTAINING PROTEIN"/>
    <property type="match status" value="1"/>
</dbReference>
<feature type="domain" description="LarA-like N-terminal" evidence="1">
    <location>
        <begin position="2"/>
        <end position="92"/>
    </location>
</feature>
<dbReference type="EMBL" id="BARS01058547">
    <property type="protein sequence ID" value="GAG49279.1"/>
    <property type="molecule type" value="Genomic_DNA"/>
</dbReference>
<feature type="non-terminal residue" evidence="2">
    <location>
        <position position="93"/>
    </location>
</feature>
<gene>
    <name evidence="2" type="ORF">S01H1_85317</name>
</gene>
<protein>
    <recommendedName>
        <fullName evidence="1">LarA-like N-terminal domain-containing protein</fullName>
    </recommendedName>
</protein>
<evidence type="ECO:0000259" key="1">
    <source>
        <dbReference type="Pfam" id="PF09861"/>
    </source>
</evidence>
<dbReference type="AlphaFoldDB" id="X0Y0G6"/>
<dbReference type="PANTHER" id="PTHR33171">
    <property type="entry name" value="LAR_N DOMAIN-CONTAINING PROTEIN"/>
    <property type="match status" value="1"/>
</dbReference>
<sequence>KGKKEVVIIFDDLTRPTPVAELVPYVLEELEAADVKDEQIRFIAALGSHRGLTRIDFVKKLGEAVLDRFPVYNHNPYENCTFVGETSRSTPIF</sequence>
<proteinExistence type="predicted"/>
<organism evidence="2">
    <name type="scientific">marine sediment metagenome</name>
    <dbReference type="NCBI Taxonomy" id="412755"/>
    <lineage>
        <taxon>unclassified sequences</taxon>
        <taxon>metagenomes</taxon>
        <taxon>ecological metagenomes</taxon>
    </lineage>
</organism>
<dbReference type="GO" id="GO:0050043">
    <property type="term" value="F:lactate racemase activity"/>
    <property type="evidence" value="ECO:0007669"/>
    <property type="project" value="InterPro"/>
</dbReference>